<evidence type="ECO:0000313" key="2">
    <source>
        <dbReference type="Proteomes" id="UP000596742"/>
    </source>
</evidence>
<proteinExistence type="predicted"/>
<dbReference type="AlphaFoldDB" id="A0A8B6EMI0"/>
<dbReference type="EMBL" id="UYJE01005405">
    <property type="protein sequence ID" value="VDI37162.1"/>
    <property type="molecule type" value="Genomic_DNA"/>
</dbReference>
<accession>A0A8B6EMI0</accession>
<dbReference type="Proteomes" id="UP000596742">
    <property type="component" value="Unassembled WGS sequence"/>
</dbReference>
<sequence>MDDDFENLQTNDRHIINGDMVNTLTIGGDDIMERKPFKVEDDSINSSDKNDCITILHTTDNNLYSSSIHNGDIHIFKQLMMTHSVYQPVMVSDNDPLKSSDNNNDIPKVYTTCGFFNSFSYNYVIPDILTTDDQAFNPSTNNGDILYSHSYYADASNSSTS</sequence>
<organism evidence="1 2">
    <name type="scientific">Mytilus galloprovincialis</name>
    <name type="common">Mediterranean mussel</name>
    <dbReference type="NCBI Taxonomy" id="29158"/>
    <lineage>
        <taxon>Eukaryota</taxon>
        <taxon>Metazoa</taxon>
        <taxon>Spiralia</taxon>
        <taxon>Lophotrochozoa</taxon>
        <taxon>Mollusca</taxon>
        <taxon>Bivalvia</taxon>
        <taxon>Autobranchia</taxon>
        <taxon>Pteriomorphia</taxon>
        <taxon>Mytilida</taxon>
        <taxon>Mytiloidea</taxon>
        <taxon>Mytilidae</taxon>
        <taxon>Mytilinae</taxon>
        <taxon>Mytilus</taxon>
    </lineage>
</organism>
<comment type="caution">
    <text evidence="1">The sequence shown here is derived from an EMBL/GenBank/DDBJ whole genome shotgun (WGS) entry which is preliminary data.</text>
</comment>
<reference evidence="1" key="1">
    <citation type="submission" date="2018-11" db="EMBL/GenBank/DDBJ databases">
        <authorList>
            <person name="Alioto T."/>
            <person name="Alioto T."/>
        </authorList>
    </citation>
    <scope>NUCLEOTIDE SEQUENCE</scope>
</reference>
<keyword evidence="2" id="KW-1185">Reference proteome</keyword>
<evidence type="ECO:0000313" key="1">
    <source>
        <dbReference type="EMBL" id="VDI37162.1"/>
    </source>
</evidence>
<gene>
    <name evidence="1" type="ORF">MGAL_10B028231</name>
</gene>
<name>A0A8B6EMI0_MYTGA</name>
<protein>
    <submittedName>
        <fullName evidence="1">Uncharacterized protein</fullName>
    </submittedName>
</protein>
<dbReference type="OrthoDB" id="10395538at2759"/>